<comment type="caution">
    <text evidence="1">The sequence shown here is derived from an EMBL/GenBank/DDBJ whole genome shotgun (WGS) entry which is preliminary data.</text>
</comment>
<evidence type="ECO:0008006" key="3">
    <source>
        <dbReference type="Google" id="ProtNLM"/>
    </source>
</evidence>
<proteinExistence type="predicted"/>
<name>A0A5S5DV61_9FLAO</name>
<gene>
    <name evidence="1" type="ORF">C7447_102477</name>
</gene>
<dbReference type="AlphaFoldDB" id="A0A5S5DV61"/>
<sequence>MKKYLLFLFIIPMLGFSIHKYYLALTEIEYKPETQSVQMIMNVFMDDIEIAINKDYILNLQLASKDEPKNVDEYFFNYLKEHFKISINNQEMNYKYIGKEYNGDIIFFYLEIDNVSEVKTIEIQNDILTKHFSDQKNLIKAKVNGDRKSLILTKKNDKGLLKF</sequence>
<organism evidence="1 2">
    <name type="scientific">Tenacibaculum adriaticum</name>
    <dbReference type="NCBI Taxonomy" id="413713"/>
    <lineage>
        <taxon>Bacteria</taxon>
        <taxon>Pseudomonadati</taxon>
        <taxon>Bacteroidota</taxon>
        <taxon>Flavobacteriia</taxon>
        <taxon>Flavobacteriales</taxon>
        <taxon>Flavobacteriaceae</taxon>
        <taxon>Tenacibaculum</taxon>
    </lineage>
</organism>
<dbReference type="Pfam" id="PF20420">
    <property type="entry name" value="DUF6702"/>
    <property type="match status" value="1"/>
</dbReference>
<keyword evidence="2" id="KW-1185">Reference proteome</keyword>
<evidence type="ECO:0000313" key="1">
    <source>
        <dbReference type="EMBL" id="TYP99158.1"/>
    </source>
</evidence>
<accession>A0A5S5DV61</accession>
<protein>
    <recommendedName>
        <fullName evidence="3">Peptidase E</fullName>
    </recommendedName>
</protein>
<dbReference type="InterPro" id="IPR046525">
    <property type="entry name" value="DUF6702"/>
</dbReference>
<evidence type="ECO:0000313" key="2">
    <source>
        <dbReference type="Proteomes" id="UP000323136"/>
    </source>
</evidence>
<dbReference type="EMBL" id="VNIA01000002">
    <property type="protein sequence ID" value="TYP99158.1"/>
    <property type="molecule type" value="Genomic_DNA"/>
</dbReference>
<reference evidence="1 2" key="1">
    <citation type="submission" date="2019-07" db="EMBL/GenBank/DDBJ databases">
        <title>Genomic Encyclopedia of Type Strains, Phase IV (KMG-IV): sequencing the most valuable type-strain genomes for metagenomic binning, comparative biology and taxonomic classification.</title>
        <authorList>
            <person name="Goeker M."/>
        </authorList>
    </citation>
    <scope>NUCLEOTIDE SEQUENCE [LARGE SCALE GENOMIC DNA]</scope>
    <source>
        <strain evidence="1 2">DSM 18961</strain>
    </source>
</reference>
<dbReference type="Proteomes" id="UP000323136">
    <property type="component" value="Unassembled WGS sequence"/>
</dbReference>
<dbReference type="RefSeq" id="WP_246143041.1">
    <property type="nucleotide sequence ID" value="NZ_VNIA01000002.1"/>
</dbReference>